<evidence type="ECO:0000313" key="7">
    <source>
        <dbReference type="EMBL" id="AMD93422.1"/>
    </source>
</evidence>
<evidence type="ECO:0000256" key="1">
    <source>
        <dbReference type="ARBA" id="ARBA00001933"/>
    </source>
</evidence>
<dbReference type="InterPro" id="IPR015421">
    <property type="entry name" value="PyrdxlP-dep_Trfase_major"/>
</dbReference>
<dbReference type="PANTHER" id="PTHR45677">
    <property type="entry name" value="GLUTAMATE DECARBOXYLASE-RELATED"/>
    <property type="match status" value="1"/>
</dbReference>
<dbReference type="OrthoDB" id="9803665at2"/>
<comment type="cofactor">
    <cofactor evidence="1 6">
        <name>pyridoxal 5'-phosphate</name>
        <dbReference type="ChEBI" id="CHEBI:597326"/>
    </cofactor>
</comment>
<keyword evidence="4 6" id="KW-0663">Pyridoxal phosphate</keyword>
<evidence type="ECO:0000256" key="3">
    <source>
        <dbReference type="ARBA" id="ARBA00022793"/>
    </source>
</evidence>
<dbReference type="EMBL" id="CP014230">
    <property type="protein sequence ID" value="AMD93422.1"/>
    <property type="molecule type" value="Genomic_DNA"/>
</dbReference>
<dbReference type="SUPFAM" id="SSF53383">
    <property type="entry name" value="PLP-dependent transferases"/>
    <property type="match status" value="1"/>
</dbReference>
<evidence type="ECO:0000256" key="6">
    <source>
        <dbReference type="RuleBase" id="RU000382"/>
    </source>
</evidence>
<dbReference type="PANTHER" id="PTHR45677:SF8">
    <property type="entry name" value="CYSTEINE SULFINIC ACID DECARBOXYLASE"/>
    <property type="match status" value="1"/>
</dbReference>
<dbReference type="Gene3D" id="3.40.640.10">
    <property type="entry name" value="Type I PLP-dependent aspartate aminotransferase-like (Major domain)"/>
    <property type="match status" value="1"/>
</dbReference>
<evidence type="ECO:0000256" key="4">
    <source>
        <dbReference type="ARBA" id="ARBA00022898"/>
    </source>
</evidence>
<keyword evidence="5 6" id="KW-0456">Lyase</keyword>
<keyword evidence="3" id="KW-0210">Decarboxylase</keyword>
<dbReference type="GO" id="GO:0005737">
    <property type="term" value="C:cytoplasm"/>
    <property type="evidence" value="ECO:0007669"/>
    <property type="project" value="TreeGrafter"/>
</dbReference>
<dbReference type="KEGG" id="doa:AXF15_10155"/>
<dbReference type="InterPro" id="IPR002129">
    <property type="entry name" value="PyrdxlP-dep_de-COase"/>
</dbReference>
<gene>
    <name evidence="7" type="ORF">AXF15_10155</name>
</gene>
<evidence type="ECO:0008006" key="9">
    <source>
        <dbReference type="Google" id="ProtNLM"/>
    </source>
</evidence>
<evidence type="ECO:0000256" key="2">
    <source>
        <dbReference type="ARBA" id="ARBA00009533"/>
    </source>
</evidence>
<evidence type="ECO:0000256" key="5">
    <source>
        <dbReference type="ARBA" id="ARBA00023239"/>
    </source>
</evidence>
<dbReference type="Pfam" id="PF00282">
    <property type="entry name" value="Pyridoxal_deC"/>
    <property type="match status" value="1"/>
</dbReference>
<evidence type="ECO:0000313" key="8">
    <source>
        <dbReference type="Proteomes" id="UP000063964"/>
    </source>
</evidence>
<reference evidence="8" key="1">
    <citation type="submission" date="2016-02" db="EMBL/GenBank/DDBJ databases">
        <authorList>
            <person name="Holder M.E."/>
            <person name="Ajami N.J."/>
            <person name="Petrosino J.F."/>
        </authorList>
    </citation>
    <scope>NUCLEOTIDE SEQUENCE [LARGE SCALE GENOMIC DNA]</scope>
    <source>
        <strain evidence="8">DSM 12838</strain>
    </source>
</reference>
<protein>
    <recommendedName>
        <fullName evidence="9">Pyridoxal-dependent decarboxylase</fullName>
    </recommendedName>
</protein>
<name>A0A0X8JR18_9BACT</name>
<dbReference type="Proteomes" id="UP000063964">
    <property type="component" value="Chromosome"/>
</dbReference>
<dbReference type="AlphaFoldDB" id="A0A0X8JR18"/>
<dbReference type="GO" id="GO:0016831">
    <property type="term" value="F:carboxy-lyase activity"/>
    <property type="evidence" value="ECO:0007669"/>
    <property type="project" value="UniProtKB-KW"/>
</dbReference>
<dbReference type="GO" id="GO:0019752">
    <property type="term" value="P:carboxylic acid metabolic process"/>
    <property type="evidence" value="ECO:0007669"/>
    <property type="project" value="InterPro"/>
</dbReference>
<keyword evidence="8" id="KW-1185">Reference proteome</keyword>
<dbReference type="STRING" id="888061.AXF15_10155"/>
<sequence>MLLLPPGLPGGPAAGSVPPGPFYSPAGLLKTHRNTRPRLRQKFMESGTEKVYKRPGSLQYRLELQAHIEKRRFFCPHAAMDDPILSLALDLLRSPAGSAPELPESGLRDAETLRRLAPHVLARAANLGGRTTLAHMDPPTPEITWATALWNACRNQNLLHPATSPFASKAERLCISWLAPFFGMTGGHFCAGSTIGNLTGLWTARNHKGVKTVFASELAHNSIAKSCDILGLELRLLPADDRMRLIPPKEELAGSCLVLTAGTTGGGAIDPLRERHGAAWVHVDAAQPGAFGPARRHRERGSRRACFPRCITGRSCGSGPCRPTRRRTFRKSLPCWMEYAPSGFPDRAGNHAMRLTEILYGNDDSVAPLDTRR</sequence>
<accession>A0A0X8JR18</accession>
<proteinExistence type="inferred from homology"/>
<comment type="similarity">
    <text evidence="2 6">Belongs to the group II decarboxylase family.</text>
</comment>
<dbReference type="GO" id="GO:0030170">
    <property type="term" value="F:pyridoxal phosphate binding"/>
    <property type="evidence" value="ECO:0007669"/>
    <property type="project" value="InterPro"/>
</dbReference>
<organism evidence="7 8">
    <name type="scientific">Desulfomicrobium orale DSM 12838</name>
    <dbReference type="NCBI Taxonomy" id="888061"/>
    <lineage>
        <taxon>Bacteria</taxon>
        <taxon>Pseudomonadati</taxon>
        <taxon>Thermodesulfobacteriota</taxon>
        <taxon>Desulfovibrionia</taxon>
        <taxon>Desulfovibrionales</taxon>
        <taxon>Desulfomicrobiaceae</taxon>
        <taxon>Desulfomicrobium</taxon>
    </lineage>
</organism>
<dbReference type="InterPro" id="IPR015424">
    <property type="entry name" value="PyrdxlP-dep_Trfase"/>
</dbReference>